<sequence>MTDPAITARAKAIGRIGNGLMNVSLGYAAEVGADEALRPIRDWHQKQSQRLSDKCSPEALMLKSQLDDLAPLIYVTEELER</sequence>
<accession>A0A179VGJ1</accession>
<evidence type="ECO:0000313" key="1">
    <source>
        <dbReference type="EMBL" id="OAT70949.1"/>
    </source>
</evidence>
<organism evidence="1 2">
    <name type="scientific">Mycobacteroides immunogenum</name>
    <dbReference type="NCBI Taxonomy" id="83262"/>
    <lineage>
        <taxon>Bacteria</taxon>
        <taxon>Bacillati</taxon>
        <taxon>Actinomycetota</taxon>
        <taxon>Actinomycetes</taxon>
        <taxon>Mycobacteriales</taxon>
        <taxon>Mycobacteriaceae</taxon>
        <taxon>Mycobacteroides</taxon>
    </lineage>
</organism>
<dbReference type="Proteomes" id="UP000186919">
    <property type="component" value="Unassembled WGS sequence"/>
</dbReference>
<name>A0A179VGJ1_9MYCO</name>
<gene>
    <name evidence="1" type="ORF">AWB85_06670</name>
</gene>
<proteinExistence type="predicted"/>
<dbReference type="AlphaFoldDB" id="A0A179VGJ1"/>
<comment type="caution">
    <text evidence="1">The sequence shown here is derived from an EMBL/GenBank/DDBJ whole genome shotgun (WGS) entry which is preliminary data.</text>
</comment>
<dbReference type="EMBL" id="LQYE01000001">
    <property type="protein sequence ID" value="OAT70949.1"/>
    <property type="molecule type" value="Genomic_DNA"/>
</dbReference>
<protein>
    <submittedName>
        <fullName evidence="1">Uncharacterized protein</fullName>
    </submittedName>
</protein>
<reference evidence="1 2" key="1">
    <citation type="submission" date="2016-01" db="EMBL/GenBank/DDBJ databases">
        <title>Mycobacterium immunogenum strain CD11_6 genome sequencing and assembly.</title>
        <authorList>
            <person name="Kaur G."/>
            <person name="Nair G.R."/>
            <person name="Mayilraj S."/>
        </authorList>
    </citation>
    <scope>NUCLEOTIDE SEQUENCE [LARGE SCALE GENOMIC DNA]</scope>
    <source>
        <strain evidence="1 2">CD11-6</strain>
    </source>
</reference>
<evidence type="ECO:0000313" key="2">
    <source>
        <dbReference type="Proteomes" id="UP000186919"/>
    </source>
</evidence>
<dbReference type="RefSeq" id="WP_064628084.1">
    <property type="nucleotide sequence ID" value="NZ_LQYE01000001.1"/>
</dbReference>